<evidence type="ECO:0000313" key="1">
    <source>
        <dbReference type="EMBL" id="KAL2491761.1"/>
    </source>
</evidence>
<name>A0ABD1RUB5_9LAMI</name>
<evidence type="ECO:0000313" key="2">
    <source>
        <dbReference type="Proteomes" id="UP001604336"/>
    </source>
</evidence>
<keyword evidence="2" id="KW-1185">Reference proteome</keyword>
<reference evidence="2" key="1">
    <citation type="submission" date="2024-07" db="EMBL/GenBank/DDBJ databases">
        <title>Two chromosome-level genome assemblies of Korean endemic species Abeliophyllum distichum and Forsythia ovata (Oleaceae).</title>
        <authorList>
            <person name="Jang H."/>
        </authorList>
    </citation>
    <scope>NUCLEOTIDE SEQUENCE [LARGE SCALE GENOMIC DNA]</scope>
</reference>
<comment type="caution">
    <text evidence="1">The sequence shown here is derived from an EMBL/GenBank/DDBJ whole genome shotgun (WGS) entry which is preliminary data.</text>
</comment>
<accession>A0ABD1RUB5</accession>
<proteinExistence type="predicted"/>
<protein>
    <submittedName>
        <fullName evidence="1">Uncharacterized protein</fullName>
    </submittedName>
</protein>
<sequence>MGENEPHPSAFEHLKGKTVMNGGVNLCARCYKEIGNVTESSYKQPIHPINASSFHPFGGQVRPFYEKQYGSFQSIRTFRSQPQRPNIWHSYNSKMGRVISFNEMTRTQQRYFQRNYKQMTRQQQYVECSKTTIKSKVVDQNALENGKEENTEASMEELSTDECIEKSMFQHERRMRTMTTLGN</sequence>
<dbReference type="Proteomes" id="UP001604336">
    <property type="component" value="Unassembled WGS sequence"/>
</dbReference>
<dbReference type="AlphaFoldDB" id="A0ABD1RUB5"/>
<gene>
    <name evidence="1" type="ORF">Adt_27389</name>
</gene>
<dbReference type="EMBL" id="JBFOLK010000008">
    <property type="protein sequence ID" value="KAL2491761.1"/>
    <property type="molecule type" value="Genomic_DNA"/>
</dbReference>
<organism evidence="1 2">
    <name type="scientific">Abeliophyllum distichum</name>
    <dbReference type="NCBI Taxonomy" id="126358"/>
    <lineage>
        <taxon>Eukaryota</taxon>
        <taxon>Viridiplantae</taxon>
        <taxon>Streptophyta</taxon>
        <taxon>Embryophyta</taxon>
        <taxon>Tracheophyta</taxon>
        <taxon>Spermatophyta</taxon>
        <taxon>Magnoliopsida</taxon>
        <taxon>eudicotyledons</taxon>
        <taxon>Gunneridae</taxon>
        <taxon>Pentapetalae</taxon>
        <taxon>asterids</taxon>
        <taxon>lamiids</taxon>
        <taxon>Lamiales</taxon>
        <taxon>Oleaceae</taxon>
        <taxon>Forsythieae</taxon>
        <taxon>Abeliophyllum</taxon>
    </lineage>
</organism>